<evidence type="ECO:0000256" key="4">
    <source>
        <dbReference type="ARBA" id="ARBA00044511"/>
    </source>
</evidence>
<dbReference type="Gene3D" id="1.25.40.10">
    <property type="entry name" value="Tetratricopeptide repeat domain"/>
    <property type="match status" value="2"/>
</dbReference>
<dbReference type="OrthoDB" id="5588846at2759"/>
<dbReference type="InterPro" id="IPR057027">
    <property type="entry name" value="TPR_mt"/>
</dbReference>
<dbReference type="PANTHER" id="PTHR47447:SF15">
    <property type="entry name" value="OS02G0120000 PROTEIN"/>
    <property type="match status" value="1"/>
</dbReference>
<comment type="subunit">
    <text evidence="4">Binds to mitochondrial small subunit 15S rRNA.</text>
</comment>
<gene>
    <name evidence="8" type="ORF">E3P99_02239</name>
</gene>
<dbReference type="PANTHER" id="PTHR47447">
    <property type="entry name" value="OS03G0856100 PROTEIN"/>
    <property type="match status" value="1"/>
</dbReference>
<reference evidence="8 9" key="1">
    <citation type="submission" date="2019-03" db="EMBL/GenBank/DDBJ databases">
        <title>Sequencing 23 genomes of Wallemia ichthyophaga.</title>
        <authorList>
            <person name="Gostincar C."/>
        </authorList>
    </citation>
    <scope>NUCLEOTIDE SEQUENCE [LARGE SCALE GENOMIC DNA]</scope>
    <source>
        <strain evidence="8 9">EXF-5753</strain>
    </source>
</reference>
<comment type="caution">
    <text evidence="8">The sequence shown here is derived from an EMBL/GenBank/DDBJ whole genome shotgun (WGS) entry which is preliminary data.</text>
</comment>
<dbReference type="InterPro" id="IPR011990">
    <property type="entry name" value="TPR-like_helical_dom_sf"/>
</dbReference>
<evidence type="ECO:0000256" key="1">
    <source>
        <dbReference type="ARBA" id="ARBA00006192"/>
    </source>
</evidence>
<evidence type="ECO:0000256" key="5">
    <source>
        <dbReference type="PROSITE-ProRule" id="PRU00708"/>
    </source>
</evidence>
<evidence type="ECO:0000313" key="9">
    <source>
        <dbReference type="Proteomes" id="UP000310189"/>
    </source>
</evidence>
<protein>
    <recommendedName>
        <fullName evidence="7">Pentatricopeptide repeat-containing protein-mitochondrial domain-containing protein</fullName>
    </recommendedName>
</protein>
<accession>A0A4T0FQK6</accession>
<organism evidence="8 9">
    <name type="scientific">Wallemia hederae</name>
    <dbReference type="NCBI Taxonomy" id="1540922"/>
    <lineage>
        <taxon>Eukaryota</taxon>
        <taxon>Fungi</taxon>
        <taxon>Dikarya</taxon>
        <taxon>Basidiomycota</taxon>
        <taxon>Wallemiomycotina</taxon>
        <taxon>Wallemiomycetes</taxon>
        <taxon>Wallemiales</taxon>
        <taxon>Wallemiaceae</taxon>
        <taxon>Wallemia</taxon>
    </lineage>
</organism>
<sequence>MPSVSGNENVNEMVDTYSDCQNRWLLLALLICYCTAAPISLFHHHRHSDNRTIKPAKKASTIPSIVKRITDTTTKSQALRRSTSSIRSSTGKAGLDRIAPGLDVLRVELVNLIRDLNNFEPVEDDVVAWTVLNHLNKMAIAHESLLDTLTTNYKLVKKLGWHSDTYRTLLALDDTWRDFFPSLSTALPNHTEHVAIVQAETRHLAKLLRTKDKKLVGQRISQETSDLSSHDIAQLYKQLMAPKLSQKDSNIQRLMSIRSSLVKQLKSEVSATPAIDSHLANKLRRIWLSKHNSATPARASSRVRSRDAVIHHVEEIDAINRQSKGIQLSQPQRNILLNRFSEAIEASGIGVDTPLDTHSSPILQVANEGEWHTIITSAAHDGDIEHIKQAIDLLGQSQQLTEDMYSDTLAILARNGALKQIAEVIDHAKHLIKPNEKAYGALVDAHTARSDLTNAWNMLSALESRGMIVPQTTYTNLIKRHLLTKQPARIKERGWNLFVHSRLMAHPTPSIHLYNAMITACAEGPEPEIERALDLYKEMKDYDLPLNETVYSSLIHTLAKGFRRGTAGEVDRLVTEMLDSGIEPTHLTFAALMELAKRTGDVSRARHVLASWMKSGYLLTAQNVARFFYAYAAARTPSLTRRQPLSEERQPESSDGVDIETGDYDAQSFTPESIPRFPHELIAESDMIFNRLLSDQDKLVVVDGLTIEQKESDTSASDSFNPFREVNIDTRLINSYISIRLNHSRNRPEEVIDFVKRLFTTLEVQQNGHTMFMLTEYIYKHHKEVSHLSDELFSEFREYVDTSIPTIMEQSKAVAQQQSSIEAGLAHKRKLEEDMGVDEKTISRLWSTHMNTLALSDRLSEAMQVLSDFVSRYPPTAVASEMRPLAESQPTAIKISKEIKPDLSPHLIFARLRPLHEKLVTLVKIEEEAGVSNKLHVHNNARQALGFFTWTLKAYDGVYRSFVNRQLKELDRMGPRFESSDTQLIE</sequence>
<dbReference type="Pfam" id="PF23276">
    <property type="entry name" value="TPR_24"/>
    <property type="match status" value="1"/>
</dbReference>
<feature type="region of interest" description="Disordered" evidence="6">
    <location>
        <begin position="641"/>
        <end position="661"/>
    </location>
</feature>
<feature type="repeat" description="PPR" evidence="5">
    <location>
        <begin position="547"/>
        <end position="584"/>
    </location>
</feature>
<dbReference type="Proteomes" id="UP000310189">
    <property type="component" value="Unassembled WGS sequence"/>
</dbReference>
<feature type="domain" description="Pentatricopeptide repeat-containing protein-mitochondrial" evidence="7">
    <location>
        <begin position="407"/>
        <end position="539"/>
    </location>
</feature>
<evidence type="ECO:0000256" key="3">
    <source>
        <dbReference type="ARBA" id="ARBA00044493"/>
    </source>
</evidence>
<dbReference type="AlphaFoldDB" id="A0A4T0FQK6"/>
<feature type="repeat" description="PPR" evidence="5">
    <location>
        <begin position="510"/>
        <end position="546"/>
    </location>
</feature>
<evidence type="ECO:0000256" key="2">
    <source>
        <dbReference type="ARBA" id="ARBA00022737"/>
    </source>
</evidence>
<proteinExistence type="inferred from homology"/>
<comment type="similarity">
    <text evidence="1">Belongs to the CCM1 family.</text>
</comment>
<keyword evidence="9" id="KW-1185">Reference proteome</keyword>
<comment type="function">
    <text evidence="3">Regulates mitochondrial small subunit maturation by controlling 15S rRNA 5'-end processing. Localizes to the 5' precursor of the 15S rRNA in a position that is subsequently occupied by mS47 in the mature yeast mtSSU. Uses structure and sequence-specific RNA recognition, binding to a single-stranded region of the precursor and specifically recognizing bases -6 to -1. The exchange of Ccm1 for mS47 is coupled to the irreversible removal of precursor rRNA that is accompanied by conformational changes of the mitoribosomal proteins uS5m and mS26. These conformational changes signal completion of 5'-end rRNA processing through protection of the mature 5'-end of the 15S rRNA and stabilization of mS47. The removal of the 5' precursor together with the dissociation of Ccm1 may be catalyzed by the 5'-3' exoribonuclease Pet127. Involved in the specific removal of group I introns in mitochondrial encoded transcripts.</text>
</comment>
<keyword evidence="2" id="KW-0677">Repeat</keyword>
<dbReference type="EMBL" id="SPNW01000030">
    <property type="protein sequence ID" value="TIA89136.1"/>
    <property type="molecule type" value="Genomic_DNA"/>
</dbReference>
<dbReference type="InterPro" id="IPR002885">
    <property type="entry name" value="PPR_rpt"/>
</dbReference>
<dbReference type="PROSITE" id="PS51375">
    <property type="entry name" value="PPR"/>
    <property type="match status" value="2"/>
</dbReference>
<evidence type="ECO:0000313" key="8">
    <source>
        <dbReference type="EMBL" id="TIA89136.1"/>
    </source>
</evidence>
<evidence type="ECO:0000259" key="7">
    <source>
        <dbReference type="Pfam" id="PF23276"/>
    </source>
</evidence>
<name>A0A4T0FQK6_9BASI</name>
<evidence type="ECO:0000256" key="6">
    <source>
        <dbReference type="SAM" id="MobiDB-lite"/>
    </source>
</evidence>